<gene>
    <name evidence="4" type="ORF">DRW42_03050</name>
</gene>
<dbReference type="RefSeq" id="WP_113947371.1">
    <property type="nucleotide sequence ID" value="NZ_QNQU01000002.1"/>
</dbReference>
<proteinExistence type="predicted"/>
<keyword evidence="1" id="KW-0812">Transmembrane</keyword>
<evidence type="ECO:0000313" key="5">
    <source>
        <dbReference type="Proteomes" id="UP000252081"/>
    </source>
</evidence>
<dbReference type="PANTHER" id="PTHR30273">
    <property type="entry name" value="PERIPLASMIC SIGNAL SENSOR AND SIGMA FACTOR ACTIVATOR FECR-RELATED"/>
    <property type="match status" value="1"/>
</dbReference>
<dbReference type="AlphaFoldDB" id="A0A366LC39"/>
<dbReference type="InterPro" id="IPR006860">
    <property type="entry name" value="FecR"/>
</dbReference>
<accession>A0A366LC39</accession>
<dbReference type="Gene3D" id="2.60.120.1440">
    <property type="match status" value="1"/>
</dbReference>
<evidence type="ECO:0000256" key="1">
    <source>
        <dbReference type="SAM" id="Phobius"/>
    </source>
</evidence>
<dbReference type="Gene3D" id="3.55.50.30">
    <property type="match status" value="1"/>
</dbReference>
<evidence type="ECO:0000259" key="2">
    <source>
        <dbReference type="Pfam" id="PF04773"/>
    </source>
</evidence>
<evidence type="ECO:0000259" key="3">
    <source>
        <dbReference type="Pfam" id="PF16344"/>
    </source>
</evidence>
<dbReference type="Pfam" id="PF16344">
    <property type="entry name" value="FecR_C"/>
    <property type="match status" value="1"/>
</dbReference>
<sequence length="389" mass="42913">MPTNPSIHELFAKYVKGESSIEETGSLFAHIAEKENDTELSTLLDAELEDTSFADEYDQAWEITLDKIKSQISETPVVSIRKNTTALWLRMAGAAAIIMVVFGIYFFTLRQNTPNFEHLTANDIPPGKMGATLTLADGKKISLGGAANGELVKAPGLSISKTADGQIVYRIERGQGNSNDTNTLTTAIGQTYMLLLPDQTRVWLNAASSLTYNTAGITNGKRRVKLTGEGYFEVAKDKAHPFIVESGSQTVEVLGTHFNVNAYPDEAAFRTTLLEGSVKIDDNGQSKILKPGNQASNTAGNINLAPVDTEFAIAWKSNNFVFDRLDIKEIMKMISRWYNVEIIYEEEIPAGTFWGSVSRFDNISKVLIPLEATGDVHFKIEGRKIYVRR</sequence>
<name>A0A366LC39_9SPHI</name>
<dbReference type="GO" id="GO:0016989">
    <property type="term" value="F:sigma factor antagonist activity"/>
    <property type="evidence" value="ECO:0007669"/>
    <property type="project" value="TreeGrafter"/>
</dbReference>
<dbReference type="OrthoDB" id="1099963at2"/>
<evidence type="ECO:0000313" key="4">
    <source>
        <dbReference type="EMBL" id="RBQ11457.1"/>
    </source>
</evidence>
<dbReference type="PANTHER" id="PTHR30273:SF2">
    <property type="entry name" value="PROTEIN FECR"/>
    <property type="match status" value="1"/>
</dbReference>
<dbReference type="EMBL" id="QNQU01000002">
    <property type="protein sequence ID" value="RBQ11457.1"/>
    <property type="molecule type" value="Genomic_DNA"/>
</dbReference>
<keyword evidence="5" id="KW-1185">Reference proteome</keyword>
<feature type="transmembrane region" description="Helical" evidence="1">
    <location>
        <begin position="87"/>
        <end position="107"/>
    </location>
</feature>
<comment type="caution">
    <text evidence="4">The sequence shown here is derived from an EMBL/GenBank/DDBJ whole genome shotgun (WGS) entry which is preliminary data.</text>
</comment>
<organism evidence="4 5">
    <name type="scientific">Pedobacter miscanthi</name>
    <dbReference type="NCBI Taxonomy" id="2259170"/>
    <lineage>
        <taxon>Bacteria</taxon>
        <taxon>Pseudomonadati</taxon>
        <taxon>Bacteroidota</taxon>
        <taxon>Sphingobacteriia</taxon>
        <taxon>Sphingobacteriales</taxon>
        <taxon>Sphingobacteriaceae</taxon>
        <taxon>Pedobacter</taxon>
    </lineage>
</organism>
<reference evidence="4 5" key="1">
    <citation type="submission" date="2018-07" db="EMBL/GenBank/DDBJ databases">
        <title>A draft genome of a endophytic bacteria, a new species of Pedobacter.</title>
        <authorList>
            <person name="Zhang Z.D."/>
            <person name="Chen Z.J."/>
        </authorList>
    </citation>
    <scope>NUCLEOTIDE SEQUENCE [LARGE SCALE GENOMIC DNA]</scope>
    <source>
        <strain evidence="4 5">RS10</strain>
    </source>
</reference>
<dbReference type="Pfam" id="PF04773">
    <property type="entry name" value="FecR"/>
    <property type="match status" value="1"/>
</dbReference>
<dbReference type="InterPro" id="IPR032508">
    <property type="entry name" value="FecR_C"/>
</dbReference>
<dbReference type="InterPro" id="IPR012373">
    <property type="entry name" value="Ferrdict_sens_TM"/>
</dbReference>
<keyword evidence="1" id="KW-1133">Transmembrane helix</keyword>
<dbReference type="Proteomes" id="UP000252081">
    <property type="component" value="Unassembled WGS sequence"/>
</dbReference>
<protein>
    <submittedName>
        <fullName evidence="4">Anti-sigma factor</fullName>
    </submittedName>
</protein>
<feature type="domain" description="FecR protein" evidence="2">
    <location>
        <begin position="183"/>
        <end position="279"/>
    </location>
</feature>
<keyword evidence="1" id="KW-0472">Membrane</keyword>
<feature type="domain" description="Protein FecR C-terminal" evidence="3">
    <location>
        <begin position="320"/>
        <end position="387"/>
    </location>
</feature>